<keyword evidence="2" id="KW-0732">Signal</keyword>
<dbReference type="InterPro" id="IPR025584">
    <property type="entry name" value="Cthe_2159"/>
</dbReference>
<evidence type="ECO:0000313" key="3">
    <source>
        <dbReference type="EMBL" id="MRI85980.1"/>
    </source>
</evidence>
<dbReference type="Pfam" id="PF14262">
    <property type="entry name" value="Cthe_2159"/>
    <property type="match status" value="1"/>
</dbReference>
<feature type="region of interest" description="Disordered" evidence="1">
    <location>
        <begin position="38"/>
        <end position="58"/>
    </location>
</feature>
<organism evidence="3 4">
    <name type="scientific">Fundicoccus ignavus</name>
    <dbReference type="NCBI Taxonomy" id="2664442"/>
    <lineage>
        <taxon>Bacteria</taxon>
        <taxon>Bacillati</taxon>
        <taxon>Bacillota</taxon>
        <taxon>Bacilli</taxon>
        <taxon>Lactobacillales</taxon>
        <taxon>Aerococcaceae</taxon>
        <taxon>Fundicoccus</taxon>
    </lineage>
</organism>
<evidence type="ECO:0000256" key="1">
    <source>
        <dbReference type="SAM" id="MobiDB-lite"/>
    </source>
</evidence>
<evidence type="ECO:0000256" key="2">
    <source>
        <dbReference type="SAM" id="SignalP"/>
    </source>
</evidence>
<feature type="signal peptide" evidence="2">
    <location>
        <begin position="1"/>
        <end position="20"/>
    </location>
</feature>
<proteinExistence type="predicted"/>
<dbReference type="AlphaFoldDB" id="A0A6I2GDR9"/>
<comment type="caution">
    <text evidence="3">The sequence shown here is derived from an EMBL/GenBank/DDBJ whole genome shotgun (WGS) entry which is preliminary data.</text>
</comment>
<feature type="compositionally biased region" description="Low complexity" evidence="1">
    <location>
        <begin position="42"/>
        <end position="58"/>
    </location>
</feature>
<dbReference type="EMBL" id="WJQS01000008">
    <property type="protein sequence ID" value="MRI85980.1"/>
    <property type="molecule type" value="Genomic_DNA"/>
</dbReference>
<gene>
    <name evidence="3" type="ORF">GIY09_08895</name>
</gene>
<sequence length="644" mass="66618">MNKLVKSMAALLLSSSILVACGQNAEAVDNVAAVESEEESTFLETTSSETTTTDGTEATGFDLSFSATDLETGYSAETITTISLADNATTYEGSGVSVEGNIVKITAGGDYSIEGTLSDGQLVVSVADTEKVRIQLNGVVITSFTSAPIIIEEADKVWLTLAEGSENILTDTAGSTAMLGDSTIDGAIYSKADLALQGAGTLTVYANNRHGIVSKDDLVITGGNYHILANGQGLSGKDAVKIKDGNFTLTTQIDAIQSDNIEDPTRGYIYIEGGNFVIDSQGDALQAESYLAIAGGYFEIITGGGSENGVIHTESMNPFGGDANETTTETDTTVSTKGLKVRNELLISGGEFYFNTADDSIHSNGSASLYAGNLTIDSGDDGIHADGDLLIDGTTINITQSYEGIEASTITVEAGDISVFADDDGFNVAGGNDQSSLNRMGANPFDVNEENLLLINGGTIYVNAYGDGLDSNGYTIINGGDITISGPENGGNGTLDAGGGTTITGGTLVGSGSSGMAEGFASDSTQVNVLQNLEATYEAGTEITISDATGNVMLSWIADKTFNSLVFSSSELTIGETYTISIAGDLTELTLTDTVNSNGGFGGMMQPGGDNMMQPGNNMPTLPDMNSNEMPMMPEEPIEANDYL</sequence>
<feature type="chain" id="PRO_5038430468" evidence="2">
    <location>
        <begin position="21"/>
        <end position="644"/>
    </location>
</feature>
<keyword evidence="4" id="KW-1185">Reference proteome</keyword>
<accession>A0A6I2GDR9</accession>
<reference evidence="3 4" key="1">
    <citation type="submission" date="2019-11" db="EMBL/GenBank/DDBJ databases">
        <title>Characterisation of Fundicoccus ignavus gen. nov. sp. nov., a novel genus of the family Aerococcaceae isolated from bulk tank milk.</title>
        <authorList>
            <person name="Siebert A."/>
            <person name="Huptas C."/>
            <person name="Wenning M."/>
            <person name="Scherer S."/>
            <person name="Doll E.V."/>
        </authorList>
    </citation>
    <scope>NUCLEOTIDE SEQUENCE [LARGE SCALE GENOMIC DNA]</scope>
    <source>
        <strain evidence="3 4">WS4759</strain>
    </source>
</reference>
<name>A0A6I2GDR9_9LACT</name>
<dbReference type="Proteomes" id="UP000430975">
    <property type="component" value="Unassembled WGS sequence"/>
</dbReference>
<protein>
    <submittedName>
        <fullName evidence="3">Carbohydrate-binding domain-containing protein</fullName>
    </submittedName>
</protein>
<dbReference type="RefSeq" id="WP_153863813.1">
    <property type="nucleotide sequence ID" value="NZ_WJQS01000008.1"/>
</dbReference>
<dbReference type="PROSITE" id="PS51257">
    <property type="entry name" value="PROKAR_LIPOPROTEIN"/>
    <property type="match status" value="1"/>
</dbReference>
<evidence type="ECO:0000313" key="4">
    <source>
        <dbReference type="Proteomes" id="UP000430975"/>
    </source>
</evidence>